<dbReference type="OrthoDB" id="506431at2759"/>
<dbReference type="PANTHER" id="PTHR47260">
    <property type="entry name" value="UPF0644 PROTEIN PB2B4.06"/>
    <property type="match status" value="1"/>
</dbReference>
<reference evidence="2" key="1">
    <citation type="journal article" date="2021" name="Nat. Commun.">
        <title>Genetic determinants of endophytism in the Arabidopsis root mycobiome.</title>
        <authorList>
            <person name="Mesny F."/>
            <person name="Miyauchi S."/>
            <person name="Thiergart T."/>
            <person name="Pickel B."/>
            <person name="Atanasova L."/>
            <person name="Karlsson M."/>
            <person name="Huettel B."/>
            <person name="Barry K.W."/>
            <person name="Haridas S."/>
            <person name="Chen C."/>
            <person name="Bauer D."/>
            <person name="Andreopoulos W."/>
            <person name="Pangilinan J."/>
            <person name="LaButti K."/>
            <person name="Riley R."/>
            <person name="Lipzen A."/>
            <person name="Clum A."/>
            <person name="Drula E."/>
            <person name="Henrissat B."/>
            <person name="Kohler A."/>
            <person name="Grigoriev I.V."/>
            <person name="Martin F.M."/>
            <person name="Hacquard S."/>
        </authorList>
    </citation>
    <scope>NUCLEOTIDE SEQUENCE</scope>
    <source>
        <strain evidence="2">MPI-CAGE-AT-0147</strain>
    </source>
</reference>
<gene>
    <name evidence="2" type="ORF">EDB81DRAFT_772214</name>
</gene>
<evidence type="ECO:0000259" key="1">
    <source>
        <dbReference type="Pfam" id="PF03061"/>
    </source>
</evidence>
<dbReference type="PANTHER" id="PTHR47260:SF6">
    <property type="entry name" value="THIOESTERASE DOMAIN-CONTAINING PROTEIN"/>
    <property type="match status" value="1"/>
</dbReference>
<accession>A0A9P9JN11</accession>
<dbReference type="InterPro" id="IPR029069">
    <property type="entry name" value="HotDog_dom_sf"/>
</dbReference>
<dbReference type="Pfam" id="PF03061">
    <property type="entry name" value="4HBT"/>
    <property type="match status" value="1"/>
</dbReference>
<sequence>MNSENPDIMHFEAIPWCATYLNEPGIVCETTSSRFLKDNGEGLLFATTLNTPSTITALLTLYKPPTPQQRQQRQQKLPSPTSSPLVINEVMFLVSFGLAVGGYPGVCHGGIVATILDEVTSMLFPINRAHGAIPGGVAMTGHLNTKFLRPLKVPASYLCRGCVERVEGRKYFLHGTIEDGDGTILARAEALYIILKENL</sequence>
<proteinExistence type="predicted"/>
<keyword evidence="3" id="KW-1185">Reference proteome</keyword>
<comment type="caution">
    <text evidence="2">The sequence shown here is derived from an EMBL/GenBank/DDBJ whole genome shotgun (WGS) entry which is preliminary data.</text>
</comment>
<dbReference type="SUPFAM" id="SSF54637">
    <property type="entry name" value="Thioesterase/thiol ester dehydrase-isomerase"/>
    <property type="match status" value="1"/>
</dbReference>
<name>A0A9P9JN11_9HYPO</name>
<dbReference type="InterPro" id="IPR006683">
    <property type="entry name" value="Thioestr_dom"/>
</dbReference>
<evidence type="ECO:0000313" key="2">
    <source>
        <dbReference type="EMBL" id="KAH7176245.1"/>
    </source>
</evidence>
<dbReference type="Proteomes" id="UP000738349">
    <property type="component" value="Unassembled WGS sequence"/>
</dbReference>
<evidence type="ECO:0000313" key="3">
    <source>
        <dbReference type="Proteomes" id="UP000738349"/>
    </source>
</evidence>
<dbReference type="Gene3D" id="3.10.129.10">
    <property type="entry name" value="Hotdog Thioesterase"/>
    <property type="match status" value="1"/>
</dbReference>
<organism evidence="2 3">
    <name type="scientific">Dactylonectria macrodidyma</name>
    <dbReference type="NCBI Taxonomy" id="307937"/>
    <lineage>
        <taxon>Eukaryota</taxon>
        <taxon>Fungi</taxon>
        <taxon>Dikarya</taxon>
        <taxon>Ascomycota</taxon>
        <taxon>Pezizomycotina</taxon>
        <taxon>Sordariomycetes</taxon>
        <taxon>Hypocreomycetidae</taxon>
        <taxon>Hypocreales</taxon>
        <taxon>Nectriaceae</taxon>
        <taxon>Dactylonectria</taxon>
    </lineage>
</organism>
<protein>
    <submittedName>
        <fullName evidence="2">Thioesterase superfamily protein</fullName>
    </submittedName>
</protein>
<dbReference type="CDD" id="cd03443">
    <property type="entry name" value="PaaI_thioesterase"/>
    <property type="match status" value="1"/>
</dbReference>
<feature type="domain" description="Thioesterase" evidence="1">
    <location>
        <begin position="105"/>
        <end position="184"/>
    </location>
</feature>
<dbReference type="InterPro" id="IPR052061">
    <property type="entry name" value="PTE-AB_protein"/>
</dbReference>
<dbReference type="AlphaFoldDB" id="A0A9P9JN11"/>
<dbReference type="EMBL" id="JAGMUV010000001">
    <property type="protein sequence ID" value="KAH7176245.1"/>
    <property type="molecule type" value="Genomic_DNA"/>
</dbReference>